<dbReference type="SUPFAM" id="SSF54909">
    <property type="entry name" value="Dimeric alpha+beta barrel"/>
    <property type="match status" value="1"/>
</dbReference>
<protein>
    <submittedName>
        <fullName evidence="6">Lrp/AsnC ligand binding domain-containing protein</fullName>
    </submittedName>
</protein>
<dbReference type="PROSITE" id="PS50956">
    <property type="entry name" value="HTH_ASNC_2"/>
    <property type="match status" value="1"/>
</dbReference>
<dbReference type="InterPro" id="IPR019888">
    <property type="entry name" value="Tscrpt_reg_AsnC-like"/>
</dbReference>
<comment type="caution">
    <text evidence="6">The sequence shown here is derived from an EMBL/GenBank/DDBJ whole genome shotgun (WGS) entry which is preliminary data.</text>
</comment>
<gene>
    <name evidence="6" type="ORF">ACFOWX_01035</name>
</gene>
<dbReference type="PRINTS" id="PR00033">
    <property type="entry name" value="HTHASNC"/>
</dbReference>
<keyword evidence="7" id="KW-1185">Reference proteome</keyword>
<dbReference type="InterPro" id="IPR011008">
    <property type="entry name" value="Dimeric_a/b-barrel"/>
</dbReference>
<proteinExistence type="predicted"/>
<dbReference type="Pfam" id="PF01037">
    <property type="entry name" value="AsnC_trans_reg"/>
    <property type="match status" value="1"/>
</dbReference>
<dbReference type="InterPro" id="IPR036388">
    <property type="entry name" value="WH-like_DNA-bd_sf"/>
</dbReference>
<evidence type="ECO:0000256" key="2">
    <source>
        <dbReference type="ARBA" id="ARBA00023125"/>
    </source>
</evidence>
<feature type="domain" description="HTH asnC-type" evidence="5">
    <location>
        <begin position="15"/>
        <end position="78"/>
    </location>
</feature>
<dbReference type="CDD" id="cd00090">
    <property type="entry name" value="HTH_ARSR"/>
    <property type="match status" value="1"/>
</dbReference>
<dbReference type="PANTHER" id="PTHR30154:SF0">
    <property type="entry name" value="LEUCINE-RESPONSIVE REGULATORY PROTEIN"/>
    <property type="match status" value="1"/>
</dbReference>
<sequence>MGYVYGDYMVDVNEIDATDRRILRTIQKDGRISIVRLAAEVNLSKTPCLKRLRRLEKLGYIKGYRAELDSRKLAQGYLVYVQVSLNNTSLDSLEKFNHEVRKVEQVLSCHMMSGGYDYLLKIRTSDMDEFRTLLGDVISSLPGIDKTSSYPVMEDVKDTMTIRIKL</sequence>
<evidence type="ECO:0000313" key="6">
    <source>
        <dbReference type="EMBL" id="MFC4290999.1"/>
    </source>
</evidence>
<evidence type="ECO:0000259" key="5">
    <source>
        <dbReference type="PROSITE" id="PS50956"/>
    </source>
</evidence>
<keyword evidence="1" id="KW-0805">Transcription regulation</keyword>
<dbReference type="Pfam" id="PF13412">
    <property type="entry name" value="HTH_24"/>
    <property type="match status" value="1"/>
</dbReference>
<dbReference type="InterPro" id="IPR019887">
    <property type="entry name" value="Tscrpt_reg_AsnC/Lrp_C"/>
</dbReference>
<dbReference type="InterPro" id="IPR011991">
    <property type="entry name" value="ArsR-like_HTH"/>
</dbReference>
<keyword evidence="4" id="KW-0804">Transcription</keyword>
<name>A0ABV8RDK6_9SPHN</name>
<dbReference type="PANTHER" id="PTHR30154">
    <property type="entry name" value="LEUCINE-RESPONSIVE REGULATORY PROTEIN"/>
    <property type="match status" value="1"/>
</dbReference>
<keyword evidence="2" id="KW-0238">DNA-binding</keyword>
<dbReference type="Gene3D" id="1.10.10.10">
    <property type="entry name" value="Winged helix-like DNA-binding domain superfamily/Winged helix DNA-binding domain"/>
    <property type="match status" value="1"/>
</dbReference>
<dbReference type="InterPro" id="IPR036390">
    <property type="entry name" value="WH_DNA-bd_sf"/>
</dbReference>
<organism evidence="6 7">
    <name type="scientific">Sphingorhabdus arenilitoris</name>
    <dbReference type="NCBI Taxonomy" id="1490041"/>
    <lineage>
        <taxon>Bacteria</taxon>
        <taxon>Pseudomonadati</taxon>
        <taxon>Pseudomonadota</taxon>
        <taxon>Alphaproteobacteria</taxon>
        <taxon>Sphingomonadales</taxon>
        <taxon>Sphingomonadaceae</taxon>
        <taxon>Sphingorhabdus</taxon>
    </lineage>
</organism>
<dbReference type="RefSeq" id="WP_381420599.1">
    <property type="nucleotide sequence ID" value="NZ_JBHSDH010000006.1"/>
</dbReference>
<dbReference type="SMART" id="SM00344">
    <property type="entry name" value="HTH_ASNC"/>
    <property type="match status" value="1"/>
</dbReference>
<evidence type="ECO:0000256" key="1">
    <source>
        <dbReference type="ARBA" id="ARBA00023015"/>
    </source>
</evidence>
<dbReference type="InterPro" id="IPR000485">
    <property type="entry name" value="AsnC-type_HTH_dom"/>
</dbReference>
<dbReference type="EMBL" id="JBHSDH010000006">
    <property type="protein sequence ID" value="MFC4290999.1"/>
    <property type="molecule type" value="Genomic_DNA"/>
</dbReference>
<evidence type="ECO:0000256" key="3">
    <source>
        <dbReference type="ARBA" id="ARBA00023159"/>
    </source>
</evidence>
<evidence type="ECO:0000256" key="4">
    <source>
        <dbReference type="ARBA" id="ARBA00023163"/>
    </source>
</evidence>
<accession>A0ABV8RDK6</accession>
<evidence type="ECO:0000313" key="7">
    <source>
        <dbReference type="Proteomes" id="UP001595887"/>
    </source>
</evidence>
<dbReference type="SUPFAM" id="SSF46785">
    <property type="entry name" value="Winged helix' DNA-binding domain"/>
    <property type="match status" value="1"/>
</dbReference>
<dbReference type="Gene3D" id="3.30.70.920">
    <property type="match status" value="1"/>
</dbReference>
<dbReference type="Proteomes" id="UP001595887">
    <property type="component" value="Unassembled WGS sequence"/>
</dbReference>
<reference evidence="7" key="1">
    <citation type="journal article" date="2019" name="Int. J. Syst. Evol. Microbiol.">
        <title>The Global Catalogue of Microorganisms (GCM) 10K type strain sequencing project: providing services to taxonomists for standard genome sequencing and annotation.</title>
        <authorList>
            <consortium name="The Broad Institute Genomics Platform"/>
            <consortium name="The Broad Institute Genome Sequencing Center for Infectious Disease"/>
            <person name="Wu L."/>
            <person name="Ma J."/>
        </authorList>
    </citation>
    <scope>NUCLEOTIDE SEQUENCE [LARGE SCALE GENOMIC DNA]</scope>
    <source>
        <strain evidence="7">CECT 8531</strain>
    </source>
</reference>
<keyword evidence="3" id="KW-0010">Activator</keyword>